<keyword evidence="1" id="KW-0129">CBS domain</keyword>
<feature type="domain" description="CBS" evidence="2">
    <location>
        <begin position="283"/>
        <end position="341"/>
    </location>
</feature>
<name>A0ABT6S2R1_9ACTN</name>
<proteinExistence type="predicted"/>
<protein>
    <submittedName>
        <fullName evidence="3">CBS domain-containing protein</fullName>
    </submittedName>
</protein>
<dbReference type="Gene3D" id="3.10.580.10">
    <property type="entry name" value="CBS-domain"/>
    <property type="match status" value="1"/>
</dbReference>
<comment type="caution">
    <text evidence="3">The sequence shown here is derived from an EMBL/GenBank/DDBJ whole genome shotgun (WGS) entry which is preliminary data.</text>
</comment>
<accession>A0ABT6S2R1</accession>
<keyword evidence="4" id="KW-1185">Reference proteome</keyword>
<evidence type="ECO:0000256" key="1">
    <source>
        <dbReference type="PROSITE-ProRule" id="PRU00703"/>
    </source>
</evidence>
<evidence type="ECO:0000259" key="2">
    <source>
        <dbReference type="PROSITE" id="PS51371"/>
    </source>
</evidence>
<dbReference type="InterPro" id="IPR046342">
    <property type="entry name" value="CBS_dom_sf"/>
</dbReference>
<dbReference type="SUPFAM" id="SSF54631">
    <property type="entry name" value="CBS-domain pair"/>
    <property type="match status" value="1"/>
</dbReference>
<dbReference type="Proteomes" id="UP001223978">
    <property type="component" value="Unassembled WGS sequence"/>
</dbReference>
<dbReference type="PROSITE" id="PS51371">
    <property type="entry name" value="CBS"/>
    <property type="match status" value="1"/>
</dbReference>
<dbReference type="EMBL" id="JASCIQ010000001">
    <property type="protein sequence ID" value="MDI3402376.1"/>
    <property type="molecule type" value="Genomic_DNA"/>
</dbReference>
<reference evidence="3 4" key="1">
    <citation type="submission" date="2023-05" db="EMBL/GenBank/DDBJ databases">
        <title>Draft genome sequence of Streptomyces sp. B-S-A6 isolated from a cave soil in Thailand.</title>
        <authorList>
            <person name="Chamroensaksri N."/>
            <person name="Muangham S."/>
        </authorList>
    </citation>
    <scope>NUCLEOTIDE SEQUENCE [LARGE SCALE GENOMIC DNA]</scope>
    <source>
        <strain evidence="3 4">B-S-A6</strain>
    </source>
</reference>
<organism evidence="3 4">
    <name type="scientific">Streptomyces cavernicola</name>
    <dbReference type="NCBI Taxonomy" id="3043613"/>
    <lineage>
        <taxon>Bacteria</taxon>
        <taxon>Bacillati</taxon>
        <taxon>Actinomycetota</taxon>
        <taxon>Actinomycetes</taxon>
        <taxon>Kitasatosporales</taxon>
        <taxon>Streptomycetaceae</taxon>
        <taxon>Streptomyces</taxon>
    </lineage>
</organism>
<dbReference type="InterPro" id="IPR000644">
    <property type="entry name" value="CBS_dom"/>
</dbReference>
<sequence length="511" mass="56890">MRAWVVRAGREGEREQAALDEGLAIAGWTGLGDLTDSRWRDDIRERVAAAYPDEGARVISNWTGQLYRFRHEIQVGDLLVLPLTSGNLAIGRADGGYAYRDSAPADLRHVRHIDWLVKDVPRAAVRQDLLDSLGSLLTVFELSRYNGAERIAELVSSGTDPGRPDADTFAAGLTSPAKLYDAVSKRSPGDPLKLSNRDFLSVWNAARRYSTVVDQIEQDLSLLGLTTTPAFTEGNLDSVITVLPLGDEPDRERTSAITRSGIQVEEEAEQQPVAYLVSNLDAANRPPESVRVGDSLQSAMTLMILRKYAQLPVLDEEDRLRGVVSWESIGRARMSNPSADLAEATAKAREADRSDDLLDWIGEIYQTGYVFVRDHDLKVCGLVTAADLALQFRARVRPFVLIEEIEQRLRRVVDAHIPLDAMRSVVKGRRPDSVHSAADLSFGAYKHLLKNDENWRRLGWAADRDLFLNWLEACRGFRNDVMHFSPDPLTDDQLAPVQGMLDLLRSLDPNS</sequence>
<gene>
    <name evidence="3" type="ORF">QIS96_00800</name>
</gene>
<evidence type="ECO:0000313" key="3">
    <source>
        <dbReference type="EMBL" id="MDI3402376.1"/>
    </source>
</evidence>
<dbReference type="Pfam" id="PF00571">
    <property type="entry name" value="CBS"/>
    <property type="match status" value="1"/>
</dbReference>
<dbReference type="RefSeq" id="WP_282540334.1">
    <property type="nucleotide sequence ID" value="NZ_JASCIQ010000001.1"/>
</dbReference>
<evidence type="ECO:0000313" key="4">
    <source>
        <dbReference type="Proteomes" id="UP001223978"/>
    </source>
</evidence>